<dbReference type="EMBL" id="BARS01003440">
    <property type="protein sequence ID" value="GAF82831.1"/>
    <property type="molecule type" value="Genomic_DNA"/>
</dbReference>
<comment type="caution">
    <text evidence="5">The sequence shown here is derived from an EMBL/GenBank/DDBJ whole genome shotgun (WGS) entry which is preliminary data.</text>
</comment>
<dbReference type="PIRSF" id="PIRSF006278">
    <property type="entry name" value="ACCD_DCysDesulf"/>
    <property type="match status" value="1"/>
</dbReference>
<dbReference type="SUPFAM" id="SSF53686">
    <property type="entry name" value="Tryptophan synthase beta subunit-like PLP-dependent enzymes"/>
    <property type="match status" value="1"/>
</dbReference>
<dbReference type="PANTHER" id="PTHR43780:SF2">
    <property type="entry name" value="1-AMINOCYCLOPROPANE-1-CARBOXYLATE DEAMINASE-RELATED"/>
    <property type="match status" value="1"/>
</dbReference>
<sequence length="349" mass="38703">MENKKPILFDVYPNLEGKVPWLPLLTGIPSKVDRLKELEKHLNLKGGAIYIKRDDKVHNIYGGNKPRKFEFIFGEALLKKKKGIITLGGIGTNHGIACAIITKELGLKCELFLSLQPLTWHVQRSLLLYNYFGAKLHFTKSFELGILKSLFFRLFHPKYFLMSIGGSPILGIGTPLGSIGFINAIFEVKKQIEQGLLPEPDCIFVAAGSSGTSAGLTAGCQLLGLKTKVYAVNVSQDIVVNPRAIIKIAKKAIKYLRKRDASVENVDITGESYEIIKGYLGSGYGVKTIKSQNAVDLIYKLEGKKSGFKLETTYTGKTMAAMLDFLGKEENKSKTVLFWNTYNSNDLDK</sequence>
<evidence type="ECO:0000313" key="5">
    <source>
        <dbReference type="EMBL" id="GAF82831.1"/>
    </source>
</evidence>
<keyword evidence="3" id="KW-0663">Pyridoxal phosphate</keyword>
<feature type="non-terminal residue" evidence="5">
    <location>
        <position position="349"/>
    </location>
</feature>
<comment type="similarity">
    <text evidence="2">Belongs to the ACC deaminase/D-cysteine desulfhydrase family.</text>
</comment>
<evidence type="ECO:0000256" key="1">
    <source>
        <dbReference type="ARBA" id="ARBA00001933"/>
    </source>
</evidence>
<dbReference type="Pfam" id="PF00291">
    <property type="entry name" value="PALP"/>
    <property type="match status" value="1"/>
</dbReference>
<proteinExistence type="inferred from homology"/>
<dbReference type="AlphaFoldDB" id="X0T656"/>
<comment type="cofactor">
    <cofactor evidence="1">
        <name>pyridoxal 5'-phosphate</name>
        <dbReference type="ChEBI" id="CHEBI:597326"/>
    </cofactor>
</comment>
<dbReference type="InterPro" id="IPR036052">
    <property type="entry name" value="TrpB-like_PALP_sf"/>
</dbReference>
<evidence type="ECO:0000259" key="4">
    <source>
        <dbReference type="Pfam" id="PF00291"/>
    </source>
</evidence>
<feature type="domain" description="Tryptophan synthase beta chain-like PALP" evidence="4">
    <location>
        <begin position="31"/>
        <end position="339"/>
    </location>
</feature>
<evidence type="ECO:0000256" key="3">
    <source>
        <dbReference type="ARBA" id="ARBA00022898"/>
    </source>
</evidence>
<organism evidence="5">
    <name type="scientific">marine sediment metagenome</name>
    <dbReference type="NCBI Taxonomy" id="412755"/>
    <lineage>
        <taxon>unclassified sequences</taxon>
        <taxon>metagenomes</taxon>
        <taxon>ecological metagenomes</taxon>
    </lineage>
</organism>
<dbReference type="GO" id="GO:0019148">
    <property type="term" value="F:D-cysteine desulfhydrase activity"/>
    <property type="evidence" value="ECO:0007669"/>
    <property type="project" value="TreeGrafter"/>
</dbReference>
<dbReference type="InterPro" id="IPR027278">
    <property type="entry name" value="ACCD_DCysDesulf"/>
</dbReference>
<dbReference type="Gene3D" id="3.40.50.1100">
    <property type="match status" value="2"/>
</dbReference>
<dbReference type="InterPro" id="IPR001926">
    <property type="entry name" value="TrpB-like_PALP"/>
</dbReference>
<dbReference type="PANTHER" id="PTHR43780">
    <property type="entry name" value="1-AMINOCYCLOPROPANE-1-CARBOXYLATE DEAMINASE-RELATED"/>
    <property type="match status" value="1"/>
</dbReference>
<protein>
    <recommendedName>
        <fullName evidence="4">Tryptophan synthase beta chain-like PALP domain-containing protein</fullName>
    </recommendedName>
</protein>
<name>X0T656_9ZZZZ</name>
<reference evidence="5" key="1">
    <citation type="journal article" date="2014" name="Front. Microbiol.">
        <title>High frequency of phylogenetically diverse reductive dehalogenase-homologous genes in deep subseafloor sedimentary metagenomes.</title>
        <authorList>
            <person name="Kawai M."/>
            <person name="Futagami T."/>
            <person name="Toyoda A."/>
            <person name="Takaki Y."/>
            <person name="Nishi S."/>
            <person name="Hori S."/>
            <person name="Arai W."/>
            <person name="Tsubouchi T."/>
            <person name="Morono Y."/>
            <person name="Uchiyama I."/>
            <person name="Ito T."/>
            <person name="Fujiyama A."/>
            <person name="Inagaki F."/>
            <person name="Takami H."/>
        </authorList>
    </citation>
    <scope>NUCLEOTIDE SEQUENCE</scope>
    <source>
        <strain evidence="5">Expedition CK06-06</strain>
    </source>
</reference>
<evidence type="ECO:0000256" key="2">
    <source>
        <dbReference type="ARBA" id="ARBA00008639"/>
    </source>
</evidence>
<accession>X0T656</accession>
<gene>
    <name evidence="5" type="ORF">S01H1_06664</name>
</gene>